<dbReference type="HOGENOM" id="CLU_029421_0_0_9"/>
<evidence type="ECO:0000256" key="5">
    <source>
        <dbReference type="ARBA" id="ARBA00022975"/>
    </source>
</evidence>
<dbReference type="Pfam" id="PF01180">
    <property type="entry name" value="DHO_dh"/>
    <property type="match status" value="1"/>
</dbReference>
<organism evidence="9 10">
    <name type="scientific">Paenibacillus mucilaginosus 3016</name>
    <dbReference type="NCBI Taxonomy" id="1116391"/>
    <lineage>
        <taxon>Bacteria</taxon>
        <taxon>Bacillati</taxon>
        <taxon>Bacillota</taxon>
        <taxon>Bacilli</taxon>
        <taxon>Bacillales</taxon>
        <taxon>Paenibacillaceae</taxon>
        <taxon>Paenibacillus</taxon>
    </lineage>
</organism>
<feature type="transmembrane region" description="Helical" evidence="7">
    <location>
        <begin position="218"/>
        <end position="238"/>
    </location>
</feature>
<evidence type="ECO:0000256" key="4">
    <source>
        <dbReference type="ARBA" id="ARBA00022643"/>
    </source>
</evidence>
<keyword evidence="7" id="KW-0472">Membrane</keyword>
<evidence type="ECO:0000256" key="6">
    <source>
        <dbReference type="ARBA" id="ARBA00023002"/>
    </source>
</evidence>
<feature type="transmembrane region" description="Helical" evidence="7">
    <location>
        <begin position="590"/>
        <end position="612"/>
    </location>
</feature>
<feature type="transmembrane region" description="Helical" evidence="7">
    <location>
        <begin position="562"/>
        <end position="583"/>
    </location>
</feature>
<evidence type="ECO:0000256" key="7">
    <source>
        <dbReference type="SAM" id="Phobius"/>
    </source>
</evidence>
<feature type="domain" description="Dihydroorotate dehydrogenase catalytic" evidence="8">
    <location>
        <begin position="55"/>
        <end position="330"/>
    </location>
</feature>
<dbReference type="GO" id="GO:0004152">
    <property type="term" value="F:dihydroorotate dehydrogenase activity"/>
    <property type="evidence" value="ECO:0007669"/>
    <property type="project" value="TreeGrafter"/>
</dbReference>
<dbReference type="GO" id="GO:0005737">
    <property type="term" value="C:cytoplasm"/>
    <property type="evidence" value="ECO:0007669"/>
    <property type="project" value="InterPro"/>
</dbReference>
<feature type="transmembrane region" description="Helical" evidence="7">
    <location>
        <begin position="618"/>
        <end position="640"/>
    </location>
</feature>
<sequence length="653" mass="70247">MPDWSYQSLFRPLLFRLPSLPARDLTLGAMGLLSRIPGGTFVIKTLGHMESHPILEGELCGIPVKYPVGLSGSLDIRGAAQKALAQFGFGFMEIGPVTVREIPGSLPVGRDTAEETLVYPEPAVNVGLERLLGRLARGEGHTLPRFFRLRPMPGASPAEASAQLKEMAAKLAPYAAGFHIDVLTPEVRDSWTLEAAAGVMRAVREAGAAEPEQGGRPMLFYLPLDFTAAGFAALLPFLRQQAWDGLVVGEAVYSAQGAAHIGRGGLEPALAQLRRVRSALGPGLPLVAAAGIHQPQDALDAVEAGADAVLLHSGLVFSGPGLPKRINEALIYEKVRGAAPPALPSFWAHWGWMCLLGLGMILGGVLAWMIAATTVVLPYDVSFLGMDPALLDLANSGILRFMSHDRVTLAGTMISIGVVYFQLAYHGLRHGQHWTRTALMTSGLVGFSSFFLYLGYGYFDPLHALAAALLLPMFVLAMRAPADRPSYEPAGRLNSPEWRLAQLGQLLFVVLGFALAAGGVIIASIGITRVFVPTDLEYLCATPEMLNEINARLIPLIAHDRAGFGGALFSDALAVLIIALWGIGEGRRWVWWTLALGGLPAFLAGFSVHYFIGYTSFIHLLPAYFAFMLYALGLVFLYPYMMGRAAARKDEAR</sequence>
<dbReference type="GO" id="GO:0009220">
    <property type="term" value="P:pyrimidine ribonucleotide biosynthetic process"/>
    <property type="evidence" value="ECO:0007669"/>
    <property type="project" value="TreeGrafter"/>
</dbReference>
<proteinExistence type="predicted"/>
<evidence type="ECO:0000259" key="8">
    <source>
        <dbReference type="Pfam" id="PF01180"/>
    </source>
</evidence>
<feature type="transmembrane region" description="Helical" evidence="7">
    <location>
        <begin position="462"/>
        <end position="482"/>
    </location>
</feature>
<evidence type="ECO:0000313" key="10">
    <source>
        <dbReference type="Proteomes" id="UP000007523"/>
    </source>
</evidence>
<dbReference type="Proteomes" id="UP000007523">
    <property type="component" value="Chromosome"/>
</dbReference>
<evidence type="ECO:0000256" key="2">
    <source>
        <dbReference type="ARBA" id="ARBA00004725"/>
    </source>
</evidence>
<dbReference type="InterPro" id="IPR005720">
    <property type="entry name" value="Dihydroorotate_DH_cat"/>
</dbReference>
<dbReference type="STRING" id="1116391.PM3016_6591"/>
<evidence type="ECO:0000256" key="3">
    <source>
        <dbReference type="ARBA" id="ARBA00022630"/>
    </source>
</evidence>
<name>H6NKS3_9BACL</name>
<comment type="pathway">
    <text evidence="2">Pyrimidine metabolism; UMP biosynthesis via de novo pathway.</text>
</comment>
<feature type="transmembrane region" description="Helical" evidence="7">
    <location>
        <begin position="407"/>
        <end position="425"/>
    </location>
</feature>
<dbReference type="InterPro" id="IPR050074">
    <property type="entry name" value="DHO_dehydrogenase"/>
</dbReference>
<keyword evidence="4" id="KW-0288">FMN</keyword>
<gene>
    <name evidence="9" type="ORF">PM3016_6591</name>
</gene>
<feature type="transmembrane region" description="Helical" evidence="7">
    <location>
        <begin position="503"/>
        <end position="527"/>
    </location>
</feature>
<comment type="cofactor">
    <cofactor evidence="1">
        <name>FMN</name>
        <dbReference type="ChEBI" id="CHEBI:58210"/>
    </cofactor>
</comment>
<dbReference type="EMBL" id="CP003235">
    <property type="protein sequence ID" value="AFC33210.1"/>
    <property type="molecule type" value="Genomic_DNA"/>
</dbReference>
<dbReference type="AlphaFoldDB" id="H6NKS3"/>
<accession>H6NKS3</accession>
<keyword evidence="10" id="KW-1185">Reference proteome</keyword>
<dbReference type="KEGG" id="pmq:PM3016_6591"/>
<evidence type="ECO:0000256" key="1">
    <source>
        <dbReference type="ARBA" id="ARBA00001917"/>
    </source>
</evidence>
<dbReference type="InterPro" id="IPR013785">
    <property type="entry name" value="Aldolase_TIM"/>
</dbReference>
<dbReference type="SUPFAM" id="SSF51395">
    <property type="entry name" value="FMN-linked oxidoreductases"/>
    <property type="match status" value="1"/>
</dbReference>
<feature type="transmembrane region" description="Helical" evidence="7">
    <location>
        <begin position="350"/>
        <end position="377"/>
    </location>
</feature>
<keyword evidence="5" id="KW-0665">Pyrimidine biosynthesis</keyword>
<dbReference type="PANTHER" id="PTHR48109">
    <property type="entry name" value="DIHYDROOROTATE DEHYDROGENASE (QUINONE), MITOCHONDRIAL-RELATED"/>
    <property type="match status" value="1"/>
</dbReference>
<keyword evidence="6" id="KW-0560">Oxidoreductase</keyword>
<dbReference type="GO" id="GO:0006207">
    <property type="term" value="P:'de novo' pyrimidine nucleobase biosynthetic process"/>
    <property type="evidence" value="ECO:0007669"/>
    <property type="project" value="TreeGrafter"/>
</dbReference>
<dbReference type="Gene3D" id="3.20.20.70">
    <property type="entry name" value="Aldolase class I"/>
    <property type="match status" value="1"/>
</dbReference>
<dbReference type="RefSeq" id="WP_014372272.1">
    <property type="nucleotide sequence ID" value="NC_016935.1"/>
</dbReference>
<feature type="transmembrane region" description="Helical" evidence="7">
    <location>
        <begin position="437"/>
        <end position="456"/>
    </location>
</feature>
<keyword evidence="3" id="KW-0285">Flavoprotein</keyword>
<reference evidence="9 10" key="1">
    <citation type="journal article" date="2012" name="J. Bacteriol.">
        <title>Complete Genome Sequence of Paenibacillus mucilaginosus 3016, a Bacterium Functional as Microbial Fertilizer.</title>
        <authorList>
            <person name="Ma M."/>
            <person name="Wang Z."/>
            <person name="Li L."/>
            <person name="Jiang X."/>
            <person name="Guan D."/>
            <person name="Cao F."/>
            <person name="Chen H."/>
            <person name="Wang X."/>
            <person name="Shen D."/>
            <person name="Du B."/>
            <person name="Li J."/>
        </authorList>
    </citation>
    <scope>NUCLEOTIDE SEQUENCE [LARGE SCALE GENOMIC DNA]</scope>
    <source>
        <strain evidence="9 10">3016</strain>
    </source>
</reference>
<keyword evidence="7" id="KW-1133">Transmembrane helix</keyword>
<keyword evidence="7" id="KW-0812">Transmembrane</keyword>
<evidence type="ECO:0000313" key="9">
    <source>
        <dbReference type="EMBL" id="AFC33210.1"/>
    </source>
</evidence>
<protein>
    <recommendedName>
        <fullName evidence="8">Dihydroorotate dehydrogenase catalytic domain-containing protein</fullName>
    </recommendedName>
</protein>
<dbReference type="PANTHER" id="PTHR48109:SF4">
    <property type="entry name" value="DIHYDROOROTATE DEHYDROGENASE (QUINONE), MITOCHONDRIAL"/>
    <property type="match status" value="1"/>
</dbReference>